<organism evidence="1 2">
    <name type="scientific">Kistimonas scapharcae</name>
    <dbReference type="NCBI Taxonomy" id="1036133"/>
    <lineage>
        <taxon>Bacteria</taxon>
        <taxon>Pseudomonadati</taxon>
        <taxon>Pseudomonadota</taxon>
        <taxon>Gammaproteobacteria</taxon>
        <taxon>Oceanospirillales</taxon>
        <taxon>Endozoicomonadaceae</taxon>
        <taxon>Kistimonas</taxon>
    </lineage>
</organism>
<gene>
    <name evidence="1" type="ORF">GCM10023116_12890</name>
</gene>
<dbReference type="Proteomes" id="UP001500604">
    <property type="component" value="Unassembled WGS sequence"/>
</dbReference>
<evidence type="ECO:0008006" key="3">
    <source>
        <dbReference type="Google" id="ProtNLM"/>
    </source>
</evidence>
<protein>
    <recommendedName>
        <fullName evidence="3">Gp5/Type VI secretion system Vgr protein OB-fold domain-containing protein</fullName>
    </recommendedName>
</protein>
<reference evidence="2" key="1">
    <citation type="journal article" date="2019" name="Int. J. Syst. Evol. Microbiol.">
        <title>The Global Catalogue of Microorganisms (GCM) 10K type strain sequencing project: providing services to taxonomists for standard genome sequencing and annotation.</title>
        <authorList>
            <consortium name="The Broad Institute Genomics Platform"/>
            <consortium name="The Broad Institute Genome Sequencing Center for Infectious Disease"/>
            <person name="Wu L."/>
            <person name="Ma J."/>
        </authorList>
    </citation>
    <scope>NUCLEOTIDE SEQUENCE [LARGE SCALE GENOMIC DNA]</scope>
    <source>
        <strain evidence="2">JCM 17805</strain>
    </source>
</reference>
<accession>A0ABP8V100</accession>
<comment type="caution">
    <text evidence="1">The sequence shown here is derived from an EMBL/GenBank/DDBJ whole genome shotgun (WGS) entry which is preliminary data.</text>
</comment>
<dbReference type="SUPFAM" id="SSF69349">
    <property type="entry name" value="Phage fibre proteins"/>
    <property type="match status" value="1"/>
</dbReference>
<evidence type="ECO:0000313" key="2">
    <source>
        <dbReference type="Proteomes" id="UP001500604"/>
    </source>
</evidence>
<name>A0ABP8V100_9GAMM</name>
<dbReference type="SUPFAM" id="SSF69255">
    <property type="entry name" value="gp5 N-terminal domain-like"/>
    <property type="match status" value="1"/>
</dbReference>
<dbReference type="RefSeq" id="WP_345194766.1">
    <property type="nucleotide sequence ID" value="NZ_BAABFL010000117.1"/>
</dbReference>
<dbReference type="EMBL" id="BAABFL010000117">
    <property type="protein sequence ID" value="GAA4649015.1"/>
    <property type="molecule type" value="Genomic_DNA"/>
</dbReference>
<evidence type="ECO:0000313" key="1">
    <source>
        <dbReference type="EMBL" id="GAA4649015.1"/>
    </source>
</evidence>
<keyword evidence="2" id="KW-1185">Reference proteome</keyword>
<sequence>MMTETVRRIVNRLLPEIRAGYHLPAFAVVESITDAPARGGLSDPFRSRYAVNVRLLTEDGAIDTAVPLLEGLPVVMTAAAQERGLLGLPQPGALVEIAWAYGRPHKPYVRGVLPDRQSMPECDADWQTWQQRHGCFQQVDDAGNWKRHTDGEINDDCRTSVLKTQERLLELVNELKTVAEHSTEDVEGIKRIEAGALKLLSAGHANLGAADNVNLTAGADINLTTGRNCRSVATGSHHLEGKKVWLGDSANNVLAILGEFMTVTANALTELAGHTHGSDGLPTVKASVEQKATEIQTSKTAKLDPMTK</sequence>
<proteinExistence type="predicted"/>